<name>A0A077Z8J6_TRITR</name>
<gene>
    <name evidence="1" type="ORF">TTRE_0000505901</name>
</gene>
<reference evidence="1" key="2">
    <citation type="submission" date="2014-03" db="EMBL/GenBank/DDBJ databases">
        <title>The whipworm genome and dual-species transcriptomics of an intimate host-pathogen interaction.</title>
        <authorList>
            <person name="Foth B.J."/>
            <person name="Tsai I.J."/>
            <person name="Reid A.J."/>
            <person name="Bancroft A.J."/>
            <person name="Nichol S."/>
            <person name="Tracey A."/>
            <person name="Holroyd N."/>
            <person name="Cotton J.A."/>
            <person name="Stanley E.J."/>
            <person name="Zarowiecki M."/>
            <person name="Liu J.Z."/>
            <person name="Huckvale T."/>
            <person name="Cooper P.J."/>
            <person name="Grencis R.K."/>
            <person name="Berriman M."/>
        </authorList>
    </citation>
    <scope>NUCLEOTIDE SEQUENCE [LARGE SCALE GENOMIC DNA]</scope>
</reference>
<dbReference type="OrthoDB" id="18598at2759"/>
<evidence type="ECO:0000313" key="1">
    <source>
        <dbReference type="EMBL" id="CDW56777.1"/>
    </source>
</evidence>
<dbReference type="GO" id="GO:0005886">
    <property type="term" value="C:plasma membrane"/>
    <property type="evidence" value="ECO:0007669"/>
    <property type="project" value="TreeGrafter"/>
</dbReference>
<evidence type="ECO:0000313" key="2">
    <source>
        <dbReference type="Proteomes" id="UP000030665"/>
    </source>
</evidence>
<dbReference type="Pfam" id="PF13516">
    <property type="entry name" value="LRR_6"/>
    <property type="match status" value="2"/>
</dbReference>
<sequence>MGLATNQLISNVVLAMNSIVSNGEELLPTLETSLPSLQCVSYLHMRDNEFNSMAPEIVNALSEMPNLEFLDIGGKNFNVRRGDSTTIPRALETLAKIINNGTSKLAELDISNANLGMPISILLSALVSAPKLKRLNISGNCIEDSGARLLAKVLMTNCCLEKLSLDHNQITLNGFRVIANSLKEYCMFQGQDLPRIAGNFRNTTLTEVELPIFDIYKHIKTDREKAEAVLKEREVVQASEED</sequence>
<reference evidence="1" key="1">
    <citation type="submission" date="2014-01" db="EMBL/GenBank/DDBJ databases">
        <authorList>
            <person name="Aslett M."/>
        </authorList>
    </citation>
    <scope>NUCLEOTIDE SEQUENCE</scope>
</reference>
<dbReference type="PANTHER" id="PTHR24112">
    <property type="entry name" value="LEUCINE-RICH REPEAT, ISOFORM F-RELATED"/>
    <property type="match status" value="1"/>
</dbReference>
<dbReference type="AlphaFoldDB" id="A0A077Z8J6"/>
<protein>
    <submittedName>
        <fullName evidence="1">Leucine Rich Repeat family protein</fullName>
    </submittedName>
</protein>
<dbReference type="InterPro" id="IPR001611">
    <property type="entry name" value="Leu-rich_rpt"/>
</dbReference>
<keyword evidence="2" id="KW-1185">Reference proteome</keyword>
<dbReference type="Gene3D" id="3.80.10.10">
    <property type="entry name" value="Ribonuclease Inhibitor"/>
    <property type="match status" value="1"/>
</dbReference>
<accession>A0A077Z8J6</accession>
<dbReference type="InterPro" id="IPR032675">
    <property type="entry name" value="LRR_dom_sf"/>
</dbReference>
<dbReference type="Proteomes" id="UP000030665">
    <property type="component" value="Unassembled WGS sequence"/>
</dbReference>
<dbReference type="GO" id="GO:0030027">
    <property type="term" value="C:lamellipodium"/>
    <property type="evidence" value="ECO:0007669"/>
    <property type="project" value="TreeGrafter"/>
</dbReference>
<dbReference type="EMBL" id="HG806077">
    <property type="protein sequence ID" value="CDW56777.1"/>
    <property type="molecule type" value="Genomic_DNA"/>
</dbReference>
<proteinExistence type="predicted"/>
<dbReference type="PANTHER" id="PTHR24112:SF66">
    <property type="entry name" value="LEUCINE-RICH REPEAT, ISOFORM F"/>
    <property type="match status" value="1"/>
</dbReference>
<dbReference type="GO" id="GO:0016477">
    <property type="term" value="P:cell migration"/>
    <property type="evidence" value="ECO:0007669"/>
    <property type="project" value="TreeGrafter"/>
</dbReference>
<organism evidence="1 2">
    <name type="scientific">Trichuris trichiura</name>
    <name type="common">Whipworm</name>
    <name type="synonym">Trichocephalus trichiurus</name>
    <dbReference type="NCBI Taxonomy" id="36087"/>
    <lineage>
        <taxon>Eukaryota</taxon>
        <taxon>Metazoa</taxon>
        <taxon>Ecdysozoa</taxon>
        <taxon>Nematoda</taxon>
        <taxon>Enoplea</taxon>
        <taxon>Dorylaimia</taxon>
        <taxon>Trichinellida</taxon>
        <taxon>Trichuridae</taxon>
        <taxon>Trichuris</taxon>
    </lineage>
</organism>
<dbReference type="GO" id="GO:0034315">
    <property type="term" value="P:regulation of Arp2/3 complex-mediated actin nucleation"/>
    <property type="evidence" value="ECO:0007669"/>
    <property type="project" value="TreeGrafter"/>
</dbReference>
<dbReference type="SMART" id="SM00368">
    <property type="entry name" value="LRR_RI"/>
    <property type="match status" value="2"/>
</dbReference>
<dbReference type="SUPFAM" id="SSF52047">
    <property type="entry name" value="RNI-like"/>
    <property type="match status" value="1"/>
</dbReference>
<dbReference type="STRING" id="36087.A0A077Z8J6"/>
<dbReference type="InterPro" id="IPR051279">
    <property type="entry name" value="PP1-Reg/Actin-Interact_Protein"/>
</dbReference>